<organism evidence="3 4">
    <name type="scientific">Cellulomonas wangsupingiae</name>
    <dbReference type="NCBI Taxonomy" id="2968085"/>
    <lineage>
        <taxon>Bacteria</taxon>
        <taxon>Bacillati</taxon>
        <taxon>Actinomycetota</taxon>
        <taxon>Actinomycetes</taxon>
        <taxon>Micrococcales</taxon>
        <taxon>Cellulomonadaceae</taxon>
        <taxon>Cellulomonas</taxon>
    </lineage>
</organism>
<gene>
    <name evidence="3" type="ORF">NP075_00715</name>
</gene>
<dbReference type="EMBL" id="CP101989">
    <property type="protein sequence ID" value="UUI65298.1"/>
    <property type="molecule type" value="Genomic_DNA"/>
</dbReference>
<evidence type="ECO:0000313" key="4">
    <source>
        <dbReference type="Proteomes" id="UP001317322"/>
    </source>
</evidence>
<dbReference type="RefSeq" id="WP_227563800.1">
    <property type="nucleotide sequence ID" value="NZ_CP101989.1"/>
</dbReference>
<protein>
    <recommendedName>
        <fullName evidence="2">DUF5648 domain-containing protein</fullName>
    </recommendedName>
</protein>
<reference evidence="3 4" key="1">
    <citation type="submission" date="2022-07" db="EMBL/GenBank/DDBJ databases">
        <title>Novel species in genus cellulomonas.</title>
        <authorList>
            <person name="Ye L."/>
        </authorList>
    </citation>
    <scope>NUCLEOTIDE SEQUENCE [LARGE SCALE GENOMIC DNA]</scope>
    <source>
        <strain evidence="4">zg-Y908</strain>
    </source>
</reference>
<feature type="chain" id="PRO_5045150220" description="DUF5648 domain-containing protein" evidence="1">
    <location>
        <begin position="34"/>
        <end position="337"/>
    </location>
</feature>
<feature type="signal peptide" evidence="1">
    <location>
        <begin position="1"/>
        <end position="33"/>
    </location>
</feature>
<evidence type="ECO:0000256" key="1">
    <source>
        <dbReference type="SAM" id="SignalP"/>
    </source>
</evidence>
<sequence>MTTSTRGRRARAALTALALAAGLGLVAAAPASAASATFADGVGEWRTDASSDIQAYRLSLDATSFALTFWTREPAGTTWPYNVDVDLDTNGDDVADFEGFKFGDEWIFHRADPWVQTCSGTGSHVGNQISLTVPTGCIGSPTQVSASITVVQTYGGFDKAFDSAPSSFLRAFSSPVTAGPGTGPTTSPPVTVFRFWSPTFDNAHFFTTSETEAENIYLDDRSWQYEGVAFSAVAPDGAACPDGRPVHRFYSPVFQSHFYTQDEGEKSRIIAGDRNWSYEGVAYCSFPDQRAGTVPLHRFWSPLFGKHFFTASQAETDHIRAGDRNWTYEGVAYHVIP</sequence>
<keyword evidence="4" id="KW-1185">Reference proteome</keyword>
<name>A0ABY5K685_9CELL</name>
<keyword evidence="1" id="KW-0732">Signal</keyword>
<accession>A0ABY5K685</accession>
<evidence type="ECO:0000259" key="2">
    <source>
        <dbReference type="Pfam" id="PF18885"/>
    </source>
</evidence>
<feature type="domain" description="DUF5648" evidence="2">
    <location>
        <begin position="192"/>
        <end position="335"/>
    </location>
</feature>
<evidence type="ECO:0000313" key="3">
    <source>
        <dbReference type="EMBL" id="UUI65298.1"/>
    </source>
</evidence>
<proteinExistence type="predicted"/>
<dbReference type="Pfam" id="PF18885">
    <property type="entry name" value="DUF5648"/>
    <property type="match status" value="1"/>
</dbReference>
<dbReference type="Proteomes" id="UP001317322">
    <property type="component" value="Chromosome"/>
</dbReference>
<dbReference type="InterPro" id="IPR043708">
    <property type="entry name" value="DUF5648"/>
</dbReference>